<evidence type="ECO:0000256" key="1">
    <source>
        <dbReference type="SAM" id="MobiDB-lite"/>
    </source>
</evidence>
<dbReference type="Proteomes" id="UP000502508">
    <property type="component" value="Chromosome"/>
</dbReference>
<evidence type="ECO:0000313" key="3">
    <source>
        <dbReference type="Proteomes" id="UP000502508"/>
    </source>
</evidence>
<reference evidence="2 3" key="2">
    <citation type="submission" date="2020-03" db="EMBL/GenBank/DDBJ databases">
        <authorList>
            <person name="Ichikawa N."/>
            <person name="Kimura A."/>
            <person name="Kitahashi Y."/>
            <person name="Uohara A."/>
        </authorList>
    </citation>
    <scope>NUCLEOTIDE SEQUENCE [LARGE SCALE GENOMIC DNA]</scope>
    <source>
        <strain evidence="2 3">NBRC 107702</strain>
    </source>
</reference>
<proteinExistence type="predicted"/>
<accession>A0A6F8Y4P2</accession>
<organism evidence="2 3">
    <name type="scientific">Phytohabitans flavus</name>
    <dbReference type="NCBI Taxonomy" id="1076124"/>
    <lineage>
        <taxon>Bacteria</taxon>
        <taxon>Bacillati</taxon>
        <taxon>Actinomycetota</taxon>
        <taxon>Actinomycetes</taxon>
        <taxon>Micromonosporales</taxon>
        <taxon>Micromonosporaceae</taxon>
    </lineage>
</organism>
<feature type="compositionally biased region" description="Basic and acidic residues" evidence="1">
    <location>
        <begin position="11"/>
        <end position="25"/>
    </location>
</feature>
<sequence>MSLDHGAPFGEIERRLGSTPRERGSVDNGTCPDIFQLSDGRFAIIGTDATAELEGHLPADAGRASYERIVVISRDTLLHAKGDIPDR</sequence>
<reference evidence="2 3" key="1">
    <citation type="submission" date="2020-03" db="EMBL/GenBank/DDBJ databases">
        <title>Whole genome shotgun sequence of Phytohabitans flavus NBRC 107702.</title>
        <authorList>
            <person name="Komaki H."/>
            <person name="Tamura T."/>
        </authorList>
    </citation>
    <scope>NUCLEOTIDE SEQUENCE [LARGE SCALE GENOMIC DNA]</scope>
    <source>
        <strain evidence="2 3">NBRC 107702</strain>
    </source>
</reference>
<keyword evidence="3" id="KW-1185">Reference proteome</keyword>
<gene>
    <name evidence="2" type="ORF">Pflav_074370</name>
</gene>
<dbReference type="KEGG" id="pfla:Pflav_074370"/>
<name>A0A6F8Y4P2_9ACTN</name>
<dbReference type="RefSeq" id="WP_173041013.1">
    <property type="nucleotide sequence ID" value="NZ_AP022870.1"/>
</dbReference>
<evidence type="ECO:0000313" key="2">
    <source>
        <dbReference type="EMBL" id="BCB81027.1"/>
    </source>
</evidence>
<dbReference type="EMBL" id="AP022870">
    <property type="protein sequence ID" value="BCB81027.1"/>
    <property type="molecule type" value="Genomic_DNA"/>
</dbReference>
<protein>
    <submittedName>
        <fullName evidence="2">Uncharacterized protein</fullName>
    </submittedName>
</protein>
<dbReference type="AlphaFoldDB" id="A0A6F8Y4P2"/>
<feature type="region of interest" description="Disordered" evidence="1">
    <location>
        <begin position="1"/>
        <end position="32"/>
    </location>
</feature>